<evidence type="ECO:0000313" key="7">
    <source>
        <dbReference type="EMBL" id="EDS72783.1"/>
    </source>
</evidence>
<dbReference type="AlphaFoldDB" id="B1C6Z6"/>
<dbReference type="InterPro" id="IPR038330">
    <property type="entry name" value="TspO/MBR-related_sf"/>
</dbReference>
<dbReference type="GO" id="GO:0033013">
    <property type="term" value="P:tetrapyrrole metabolic process"/>
    <property type="evidence" value="ECO:0007669"/>
    <property type="project" value="UniProtKB-ARBA"/>
</dbReference>
<dbReference type="PANTHER" id="PTHR10057:SF0">
    <property type="entry name" value="TRANSLOCATOR PROTEIN"/>
    <property type="match status" value="1"/>
</dbReference>
<feature type="transmembrane region" description="Helical" evidence="6">
    <location>
        <begin position="102"/>
        <end position="122"/>
    </location>
</feature>
<comment type="subcellular location">
    <subcellularLocation>
        <location evidence="1">Membrane</location>
        <topology evidence="1">Multi-pass membrane protein</topology>
    </subcellularLocation>
</comment>
<reference evidence="7" key="2">
    <citation type="submission" date="2013-08" db="EMBL/GenBank/DDBJ databases">
        <title>Draft genome sequence of Anaerofustis stercorihominis (DSM 17244).</title>
        <authorList>
            <person name="Sudarsanam P."/>
            <person name="Ley R."/>
            <person name="Guruge J."/>
            <person name="Turnbaugh P.J."/>
            <person name="Mahowald M."/>
            <person name="Liep D."/>
            <person name="Gordon J."/>
        </authorList>
    </citation>
    <scope>NUCLEOTIDE SEQUENCE</scope>
    <source>
        <strain evidence="7">DSM 17244</strain>
    </source>
</reference>
<reference evidence="7" key="1">
    <citation type="submission" date="2008-01" db="EMBL/GenBank/DDBJ databases">
        <authorList>
            <person name="Fulton L."/>
            <person name="Clifton S."/>
            <person name="Fulton B."/>
            <person name="Xu J."/>
            <person name="Minx P."/>
            <person name="Pepin K.H."/>
            <person name="Johnson M."/>
            <person name="Thiruvilangam P."/>
            <person name="Bhonagiri V."/>
            <person name="Nash W.E."/>
            <person name="Mardis E.R."/>
            <person name="Wilson R.K."/>
        </authorList>
    </citation>
    <scope>NUCLEOTIDE SEQUENCE [LARGE SCALE GENOMIC DNA]</scope>
    <source>
        <strain evidence="7">DSM 17244</strain>
    </source>
</reference>
<feature type="transmembrane region" description="Helical" evidence="6">
    <location>
        <begin position="134"/>
        <end position="153"/>
    </location>
</feature>
<evidence type="ECO:0000256" key="4">
    <source>
        <dbReference type="ARBA" id="ARBA00022989"/>
    </source>
</evidence>
<evidence type="ECO:0000256" key="5">
    <source>
        <dbReference type="ARBA" id="ARBA00023136"/>
    </source>
</evidence>
<dbReference type="OrthoDB" id="9795496at2"/>
<feature type="transmembrane region" description="Helical" evidence="6">
    <location>
        <begin position="78"/>
        <end position="96"/>
    </location>
</feature>
<dbReference type="EMBL" id="ABIL02000005">
    <property type="protein sequence ID" value="EDS72783.1"/>
    <property type="molecule type" value="Genomic_DNA"/>
</dbReference>
<name>B1C6Z6_9FIRM</name>
<evidence type="ECO:0000256" key="3">
    <source>
        <dbReference type="ARBA" id="ARBA00022692"/>
    </source>
</evidence>
<dbReference type="CDD" id="cd15904">
    <property type="entry name" value="TSPO_MBR"/>
    <property type="match status" value="1"/>
</dbReference>
<comment type="caution">
    <text evidence="7">The sequence shown here is derived from an EMBL/GenBank/DDBJ whole genome shotgun (WGS) entry which is preliminary data.</text>
</comment>
<dbReference type="Proteomes" id="UP000005178">
    <property type="component" value="Unassembled WGS sequence"/>
</dbReference>
<keyword evidence="8" id="KW-1185">Reference proteome</keyword>
<keyword evidence="3 6" id="KW-0812">Transmembrane</keyword>
<protein>
    <submittedName>
        <fullName evidence="7">TspO/MBR family protein</fullName>
    </submittedName>
</protein>
<keyword evidence="4 6" id="KW-1133">Transmembrane helix</keyword>
<dbReference type="FunFam" id="1.20.1260.100:FF:000001">
    <property type="entry name" value="translocator protein 2"/>
    <property type="match status" value="1"/>
</dbReference>
<evidence type="ECO:0000313" key="8">
    <source>
        <dbReference type="Proteomes" id="UP000005178"/>
    </source>
</evidence>
<comment type="similarity">
    <text evidence="2">Belongs to the TspO/BZRP family.</text>
</comment>
<dbReference type="eggNOG" id="COG3476">
    <property type="taxonomic scope" value="Bacteria"/>
</dbReference>
<accession>B1C6Z6</accession>
<dbReference type="PANTHER" id="PTHR10057">
    <property type="entry name" value="PERIPHERAL-TYPE BENZODIAZEPINE RECEPTOR"/>
    <property type="match status" value="1"/>
</dbReference>
<dbReference type="HOGENOM" id="CLU_091805_2_0_9"/>
<dbReference type="GO" id="GO:0016020">
    <property type="term" value="C:membrane"/>
    <property type="evidence" value="ECO:0007669"/>
    <property type="project" value="UniProtKB-SubCell"/>
</dbReference>
<keyword evidence="5 6" id="KW-0472">Membrane</keyword>
<feature type="transmembrane region" description="Helical" evidence="6">
    <location>
        <begin position="46"/>
        <end position="66"/>
    </location>
</feature>
<dbReference type="Gene3D" id="1.20.1260.100">
    <property type="entry name" value="TspO/MBR protein"/>
    <property type="match status" value="1"/>
</dbReference>
<dbReference type="GeneID" id="97999437"/>
<sequence>MKNNIKTFIISVLIPLLTGGLAGLLTSKSMVIYKHLNLPPLSPPEFIFPIVWTILYILMGIGAYFIIISNSSIRTEALRTYALQLVLNFLWTIVFFNMRNFLLAFMILIALWALIIKMIITFKNIKPIAGYLQIPYLLWVTFAGYLNFMVFILN</sequence>
<evidence type="ECO:0000256" key="1">
    <source>
        <dbReference type="ARBA" id="ARBA00004141"/>
    </source>
</evidence>
<proteinExistence type="inferred from homology"/>
<gene>
    <name evidence="7" type="ORF">ANASTE_00493</name>
</gene>
<evidence type="ECO:0000256" key="6">
    <source>
        <dbReference type="SAM" id="Phobius"/>
    </source>
</evidence>
<dbReference type="PIRSF" id="PIRSF005859">
    <property type="entry name" value="PBR"/>
    <property type="match status" value="1"/>
</dbReference>
<dbReference type="RefSeq" id="WP_007048947.1">
    <property type="nucleotide sequence ID" value="NZ_DS560015.1"/>
</dbReference>
<dbReference type="Pfam" id="PF03073">
    <property type="entry name" value="TspO_MBR"/>
    <property type="match status" value="1"/>
</dbReference>
<dbReference type="InterPro" id="IPR004307">
    <property type="entry name" value="TspO_MBR"/>
</dbReference>
<evidence type="ECO:0000256" key="2">
    <source>
        <dbReference type="ARBA" id="ARBA00007524"/>
    </source>
</evidence>
<organism evidence="7 8">
    <name type="scientific">Anaerofustis stercorihominis DSM 17244</name>
    <dbReference type="NCBI Taxonomy" id="445971"/>
    <lineage>
        <taxon>Bacteria</taxon>
        <taxon>Bacillati</taxon>
        <taxon>Bacillota</taxon>
        <taxon>Clostridia</taxon>
        <taxon>Eubacteriales</taxon>
        <taxon>Eubacteriaceae</taxon>
        <taxon>Anaerofustis</taxon>
    </lineage>
</organism>